<dbReference type="OrthoDB" id="9807097at2"/>
<keyword evidence="5" id="KW-0777">Teichoic acid biosynthesis</keyword>
<sequence>MSEYKVQGKIGQIERRAAEKAFFKFLFMRARQKSDLFISYLTKTYISYSTRDKVEKDKIVFMHYNDVYQCNPKYIIEEILRQGLDYDIVFVTSKAHMNEFPLPFPEGVRVVRRNSLEHFYEAATARVWVDNAVCFPWNYVPKKKNQIYINTWHGSMGLKRIDASNITNKHWRDAAEIAGRITNFMISDSEFETMVYRTTHWPDERVKVLEYGHPRNDILFCDDKKRAELKAKVCEFFDIEEDCNLILYAPTFRDARNLDCYDLDYNRVIAAAEARFGGKWKIINRYHFKVAKKLAGVKAIKNNPDILSGNTYDDIQELMAVCDIGITDYSSWICDFVLTGRPGFIYANDLKAYDKERGFYYPLDSTPFPIAENNDQLEANILSFDAGKYAADKEEFLKARGSKEDGRAAERVVSLLKRYMKEKKHNKED</sequence>
<evidence type="ECO:0000256" key="5">
    <source>
        <dbReference type="ARBA" id="ARBA00022944"/>
    </source>
</evidence>
<accession>E9S7Q4</accession>
<evidence type="ECO:0000313" key="8">
    <source>
        <dbReference type="Proteomes" id="UP000004259"/>
    </source>
</evidence>
<evidence type="ECO:0000256" key="3">
    <source>
        <dbReference type="ARBA" id="ARBA00022475"/>
    </source>
</evidence>
<dbReference type="Gene3D" id="3.40.50.12580">
    <property type="match status" value="1"/>
</dbReference>
<comment type="subcellular location">
    <subcellularLocation>
        <location evidence="1">Cell membrane</location>
        <topology evidence="1">Peripheral membrane protein</topology>
    </subcellularLocation>
</comment>
<comment type="caution">
    <text evidence="7">The sequence shown here is derived from an EMBL/GenBank/DDBJ whole genome shotgun (WGS) entry which is preliminary data.</text>
</comment>
<organism evidence="7 8">
    <name type="scientific">Ruminococcus albus 8</name>
    <dbReference type="NCBI Taxonomy" id="246199"/>
    <lineage>
        <taxon>Bacteria</taxon>
        <taxon>Bacillati</taxon>
        <taxon>Bacillota</taxon>
        <taxon>Clostridia</taxon>
        <taxon>Eubacteriales</taxon>
        <taxon>Oscillospiraceae</taxon>
        <taxon>Ruminococcus</taxon>
    </lineage>
</organism>
<dbReference type="RefSeq" id="WP_002847042.1">
    <property type="nucleotide sequence ID" value="NZ_ADKM02000018.1"/>
</dbReference>
<evidence type="ECO:0000256" key="2">
    <source>
        <dbReference type="ARBA" id="ARBA00010488"/>
    </source>
</evidence>
<dbReference type="GO" id="GO:0019350">
    <property type="term" value="P:teichoic acid biosynthetic process"/>
    <property type="evidence" value="ECO:0007669"/>
    <property type="project" value="UniProtKB-KW"/>
</dbReference>
<dbReference type="AlphaFoldDB" id="E9S7Q4"/>
<comment type="similarity">
    <text evidence="2">Belongs to the CDP-glycerol glycerophosphotransferase family.</text>
</comment>
<dbReference type="PANTHER" id="PTHR37316">
    <property type="entry name" value="TEICHOIC ACID GLYCEROL-PHOSPHATE PRIMASE"/>
    <property type="match status" value="1"/>
</dbReference>
<dbReference type="SUPFAM" id="SSF53756">
    <property type="entry name" value="UDP-Glycosyltransferase/glycogen phosphorylase"/>
    <property type="match status" value="1"/>
</dbReference>
<dbReference type="Proteomes" id="UP000004259">
    <property type="component" value="Unassembled WGS sequence"/>
</dbReference>
<dbReference type="InterPro" id="IPR043149">
    <property type="entry name" value="TagF_N"/>
</dbReference>
<keyword evidence="4 7" id="KW-0808">Transferase</keyword>
<name>E9S7Q4_RUMAL</name>
<protein>
    <submittedName>
        <fullName evidence="7">CDP-glycerol:poly(Glycerophosphate) glycerophosphotransferase</fullName>
    </submittedName>
</protein>
<evidence type="ECO:0000256" key="6">
    <source>
        <dbReference type="ARBA" id="ARBA00023136"/>
    </source>
</evidence>
<proteinExistence type="inferred from homology"/>
<evidence type="ECO:0000313" key="7">
    <source>
        <dbReference type="EMBL" id="EGC04593.1"/>
    </source>
</evidence>
<dbReference type="eggNOG" id="COG1887">
    <property type="taxonomic scope" value="Bacteria"/>
</dbReference>
<dbReference type="InterPro" id="IPR007554">
    <property type="entry name" value="Glycerophosphate_synth"/>
</dbReference>
<dbReference type="EMBL" id="ADKM02000018">
    <property type="protein sequence ID" value="EGC04593.1"/>
    <property type="molecule type" value="Genomic_DNA"/>
</dbReference>
<dbReference type="PANTHER" id="PTHR37316:SF3">
    <property type="entry name" value="TEICHOIC ACID GLYCEROL-PHOSPHATE TRANSFERASE"/>
    <property type="match status" value="1"/>
</dbReference>
<dbReference type="GO" id="GO:0047355">
    <property type="term" value="F:CDP-glycerol glycerophosphotransferase activity"/>
    <property type="evidence" value="ECO:0007669"/>
    <property type="project" value="InterPro"/>
</dbReference>
<evidence type="ECO:0000256" key="4">
    <source>
        <dbReference type="ARBA" id="ARBA00022679"/>
    </source>
</evidence>
<keyword evidence="8" id="KW-1185">Reference proteome</keyword>
<reference evidence="7 8" key="1">
    <citation type="submission" date="2011-02" db="EMBL/GenBank/DDBJ databases">
        <authorList>
            <person name="Nelson K.E."/>
            <person name="Sutton G."/>
            <person name="Torralba M."/>
            <person name="Durkin S."/>
            <person name="Harkins D."/>
            <person name="Montgomery R."/>
            <person name="Ziemer C."/>
            <person name="Klaassens E."/>
            <person name="Ocuiv P."/>
            <person name="Morrison M."/>
        </authorList>
    </citation>
    <scope>NUCLEOTIDE SEQUENCE [LARGE SCALE GENOMIC DNA]</scope>
    <source>
        <strain evidence="7 8">8</strain>
    </source>
</reference>
<dbReference type="STRING" id="246199.CUS_7279"/>
<keyword evidence="3" id="KW-1003">Cell membrane</keyword>
<evidence type="ECO:0000256" key="1">
    <source>
        <dbReference type="ARBA" id="ARBA00004202"/>
    </source>
</evidence>
<dbReference type="InterPro" id="IPR043148">
    <property type="entry name" value="TagF_C"/>
</dbReference>
<gene>
    <name evidence="7" type="ORF">CUS_7279</name>
</gene>
<dbReference type="InterPro" id="IPR051612">
    <property type="entry name" value="Teichoic_Acid_Biosynth"/>
</dbReference>
<dbReference type="Pfam" id="PF04464">
    <property type="entry name" value="Glyphos_transf"/>
    <property type="match status" value="1"/>
</dbReference>
<dbReference type="GO" id="GO:0005886">
    <property type="term" value="C:plasma membrane"/>
    <property type="evidence" value="ECO:0007669"/>
    <property type="project" value="UniProtKB-SubCell"/>
</dbReference>
<dbReference type="Gene3D" id="3.40.50.11820">
    <property type="match status" value="1"/>
</dbReference>
<keyword evidence="6" id="KW-0472">Membrane</keyword>